<keyword evidence="2" id="KW-1185">Reference proteome</keyword>
<dbReference type="AlphaFoldDB" id="A0A1T4PX06"/>
<accession>A0A1T4PX06</accession>
<reference evidence="1 2" key="1">
    <citation type="submission" date="2017-02" db="EMBL/GenBank/DDBJ databases">
        <authorList>
            <person name="Peterson S.W."/>
        </authorList>
    </citation>
    <scope>NUCLEOTIDE SEQUENCE [LARGE SCALE GENOMIC DNA]</scope>
    <source>
        <strain evidence="1 2">DSM 15102</strain>
    </source>
</reference>
<dbReference type="Gene3D" id="3.40.1260.10">
    <property type="entry name" value="DsrEFH-like"/>
    <property type="match status" value="1"/>
</dbReference>
<dbReference type="InterPro" id="IPR032836">
    <property type="entry name" value="DsrE2-like"/>
</dbReference>
<dbReference type="PANTHER" id="PTHR34655">
    <property type="entry name" value="CONSERVED WITHIN P. AEROPHILUM"/>
    <property type="match status" value="1"/>
</dbReference>
<dbReference type="PANTHER" id="PTHR34655:SF2">
    <property type="entry name" value="PEROXIREDOXIN FAMILY PROTEIN"/>
    <property type="match status" value="1"/>
</dbReference>
<proteinExistence type="predicted"/>
<organism evidence="1 2">
    <name type="scientific">Garciella nitratireducens DSM 15102</name>
    <dbReference type="NCBI Taxonomy" id="1121911"/>
    <lineage>
        <taxon>Bacteria</taxon>
        <taxon>Bacillati</taxon>
        <taxon>Bacillota</taxon>
        <taxon>Clostridia</taxon>
        <taxon>Eubacteriales</taxon>
        <taxon>Eubacteriaceae</taxon>
        <taxon>Garciella</taxon>
    </lineage>
</organism>
<dbReference type="Pfam" id="PF13686">
    <property type="entry name" value="DrsE_2"/>
    <property type="match status" value="1"/>
</dbReference>
<dbReference type="InterPro" id="IPR027396">
    <property type="entry name" value="DsrEFH-like"/>
</dbReference>
<evidence type="ECO:0000313" key="1">
    <source>
        <dbReference type="EMBL" id="SJZ96023.1"/>
    </source>
</evidence>
<evidence type="ECO:0000313" key="2">
    <source>
        <dbReference type="Proteomes" id="UP000196365"/>
    </source>
</evidence>
<gene>
    <name evidence="1" type="ORF">SAMN02745973_02231</name>
</gene>
<protein>
    <submittedName>
        <fullName evidence="1">DsrE/DsrF/DrsH-like family protein</fullName>
    </submittedName>
</protein>
<sequence length="90" mass="10698">MEVTIFCAFFYMNIFGIEQKMLKKMMEQNDKPQLKDFLEGVRKKNIKFYAGKSSMEVMGFQEKELLPELEIIKVDKYLQEATKSDIQLFI</sequence>
<dbReference type="SUPFAM" id="SSF75169">
    <property type="entry name" value="DsrEFH-like"/>
    <property type="match status" value="1"/>
</dbReference>
<dbReference type="EMBL" id="FUWV01000023">
    <property type="protein sequence ID" value="SJZ96023.1"/>
    <property type="molecule type" value="Genomic_DNA"/>
</dbReference>
<name>A0A1T4PX06_9FIRM</name>
<dbReference type="Proteomes" id="UP000196365">
    <property type="component" value="Unassembled WGS sequence"/>
</dbReference>